<proteinExistence type="predicted"/>
<dbReference type="Proteomes" id="UP000441333">
    <property type="component" value="Unassembled WGS sequence"/>
</dbReference>
<dbReference type="Gene3D" id="1.10.390.10">
    <property type="entry name" value="Neutral Protease Domain 2"/>
    <property type="match status" value="1"/>
</dbReference>
<accession>A0A6N6MHB9</accession>
<reference evidence="1 2" key="1">
    <citation type="submission" date="2019-09" db="EMBL/GenBank/DDBJ databases">
        <authorList>
            <person name="Cao W.R."/>
        </authorList>
    </citation>
    <scope>NUCLEOTIDE SEQUENCE [LARGE SCALE GENOMIC DNA]</scope>
    <source>
        <strain evidence="1 2">B1N29</strain>
    </source>
</reference>
<protein>
    <submittedName>
        <fullName evidence="1">M1 family metallopeptidase</fullName>
    </submittedName>
</protein>
<dbReference type="EMBL" id="WAAT01000015">
    <property type="protein sequence ID" value="KAB1070350.1"/>
    <property type="molecule type" value="Genomic_DNA"/>
</dbReference>
<gene>
    <name evidence="1" type="ORF">F6U93_02005</name>
</gene>
<dbReference type="AlphaFoldDB" id="A0A6N6MHB9"/>
<sequence length="944" mass="111578">MRLRLFNCFLFFTIGLLSFSQNKIDLKAVFDVENKQIKISQTIVYYNNTDDTLDNIYLNDWNNSYSSKHTPLAKRLAEEYKDEFQLVKDEDRGFSTIEHIKQNEQRLDYDVLENQQDIIKVYLKEPLEPQGSYELQLDYLVNIPHASFTRYGITDNKDINLRYWYITPTVYDGEWQYYSNKNLDDLFIPKADVSLEIEYPNTHTLISDLDLTNKSQSTNKETVTLSGKHRNSNKLFLHKYNSFKTIETDGFSIVSNIEGKNIEILDKVMITERVTEFILEHFGKYPHKRLLLSQIDYDKDPIYGLNILPNFIKTHPASFDYELKILKIALYNYLENTLLINPRDEQWLIDGIQIFYMMEYVDKYYPDMKFLGSIADFWAARPFHASDMMYNDKYILAYMVMARTNRDQPLTMAKDSLLKYNVNIANKYKAGVGFKYLDDFTDHTMVENSIESFVKESKLKNTSVTEFEAHLKSQTDKNIDWFFSDYLDTRKFIDYKIQKVSKTEDSITLTIKNKGKNQMPVSLYTLKNDSVVAKQWVEDIPEYKTITIPRNDGDKLVLNYNNTIPEFNLRDNWKSIKGPFSNNKPLQIRLFKDLEDPNYSQVFIMPILEFNNIYDGINLGLKAYNKTLLRRMFYYKISPQYSFGSQTVTGSATISKTHNIHDRNLFFLNYGISGSYKSYAEDLFVRRITPSFSLLYRDNEDFRSNKRGALYFRFVDIHRDEDPHNIQSPNDEPNYSLFNTRFIYSNDNLIDFYKWSVDLQFSKEFSKVSLNYEYRHLFENNHQINLRAFAGAFLRNDNDPNSDYFSFALDRPTDYLFDYNYLGRSEDTGIFSQQYIPAEGGFKSKLQPAFANQWITTLNASTTLWRYILLYGDVGLVKNKYQDPEFVYGTGIRVNLVTDYFELYFPIYSNLGWEVSQPNYSEHIRFIFTIDPQSLLGLFRRRWF</sequence>
<organism evidence="1 2">
    <name type="scientific">Pseudotamlana haliotis</name>
    <dbReference type="NCBI Taxonomy" id="2614804"/>
    <lineage>
        <taxon>Bacteria</taxon>
        <taxon>Pseudomonadati</taxon>
        <taxon>Bacteroidota</taxon>
        <taxon>Flavobacteriia</taxon>
        <taxon>Flavobacteriales</taxon>
        <taxon>Flavobacteriaceae</taxon>
        <taxon>Pseudotamlana</taxon>
    </lineage>
</organism>
<evidence type="ECO:0000313" key="1">
    <source>
        <dbReference type="EMBL" id="KAB1070350.1"/>
    </source>
</evidence>
<keyword evidence="2" id="KW-1185">Reference proteome</keyword>
<evidence type="ECO:0000313" key="2">
    <source>
        <dbReference type="Proteomes" id="UP000441333"/>
    </source>
</evidence>
<comment type="caution">
    <text evidence="1">The sequence shown here is derived from an EMBL/GenBank/DDBJ whole genome shotgun (WGS) entry which is preliminary data.</text>
</comment>
<dbReference type="InterPro" id="IPR027268">
    <property type="entry name" value="Peptidase_M4/M1_CTD_sf"/>
</dbReference>
<name>A0A6N6MHB9_9FLAO</name>